<feature type="compositionally biased region" description="Acidic residues" evidence="1">
    <location>
        <begin position="25"/>
        <end position="45"/>
    </location>
</feature>
<dbReference type="AlphaFoldDB" id="A0A4Y7I597"/>
<accession>A0A4Y7I597</accession>
<evidence type="ECO:0000313" key="3">
    <source>
        <dbReference type="Proteomes" id="UP000316621"/>
    </source>
</evidence>
<name>A0A4Y7I597_PAPSO</name>
<dbReference type="Gramene" id="RZC44103">
    <property type="protein sequence ID" value="RZC44103"/>
    <property type="gene ID" value="C5167_037060"/>
</dbReference>
<evidence type="ECO:0000256" key="1">
    <source>
        <dbReference type="SAM" id="MobiDB-lite"/>
    </source>
</evidence>
<evidence type="ECO:0000313" key="2">
    <source>
        <dbReference type="EMBL" id="RZC44103.1"/>
    </source>
</evidence>
<protein>
    <submittedName>
        <fullName evidence="2">Uncharacterized protein</fullName>
    </submittedName>
</protein>
<organism evidence="2 3">
    <name type="scientific">Papaver somniferum</name>
    <name type="common">Opium poppy</name>
    <dbReference type="NCBI Taxonomy" id="3469"/>
    <lineage>
        <taxon>Eukaryota</taxon>
        <taxon>Viridiplantae</taxon>
        <taxon>Streptophyta</taxon>
        <taxon>Embryophyta</taxon>
        <taxon>Tracheophyta</taxon>
        <taxon>Spermatophyta</taxon>
        <taxon>Magnoliopsida</taxon>
        <taxon>Ranunculales</taxon>
        <taxon>Papaveraceae</taxon>
        <taxon>Papaveroideae</taxon>
        <taxon>Papaver</taxon>
    </lineage>
</organism>
<dbReference type="EMBL" id="CM010715">
    <property type="protein sequence ID" value="RZC44103.1"/>
    <property type="molecule type" value="Genomic_DNA"/>
</dbReference>
<gene>
    <name evidence="2" type="ORF">C5167_037060</name>
</gene>
<feature type="region of interest" description="Disordered" evidence="1">
    <location>
        <begin position="1"/>
        <end position="123"/>
    </location>
</feature>
<feature type="compositionally biased region" description="Basic and acidic residues" evidence="1">
    <location>
        <begin position="82"/>
        <end position="91"/>
    </location>
</feature>
<reference evidence="2 3" key="1">
    <citation type="journal article" date="2018" name="Science">
        <title>The opium poppy genome and morphinan production.</title>
        <authorList>
            <person name="Guo L."/>
            <person name="Winzer T."/>
            <person name="Yang X."/>
            <person name="Li Y."/>
            <person name="Ning Z."/>
            <person name="He Z."/>
            <person name="Teodor R."/>
            <person name="Lu Y."/>
            <person name="Bowser T.A."/>
            <person name="Graham I.A."/>
            <person name="Ye K."/>
        </authorList>
    </citation>
    <scope>NUCLEOTIDE SEQUENCE [LARGE SCALE GENOMIC DNA]</scope>
    <source>
        <strain evidence="3">cv. HN1</strain>
        <tissue evidence="2">Leaves</tissue>
    </source>
</reference>
<proteinExistence type="predicted"/>
<feature type="compositionally biased region" description="Basic and acidic residues" evidence="1">
    <location>
        <begin position="58"/>
        <end position="75"/>
    </location>
</feature>
<sequence>MDLGAFLDEDYDSDDYDHSINYGDGYDDYEGVDFSEYIDAEEGEGSEMSPVGTVLKDGTCDEKNKSDRSETRRDSQIILHRHSGDEEKTNMDIENGASEENMATERKKKEKRKSQEDGVESEQNDGIEIAIEVKKKKDSIIESNMKRKLAWISRMGDLEEKKENRQRSMGSNQSRTTVIHEDKAIKERSPSILSTRCAKAAYYSSAISFISDLGTAERQDISLLYMARGTGWLLGMLPGPSRAVNCAGWKPWNLHMLVLFASEGRTVPVRGSICVSLKQKETHDNRVVCHSNGWSSSVSKDDMPIILVRFIGYPISELLNCLWKCLRDEVKANMEKRKLLEDWIRGEGRY</sequence>
<dbReference type="Proteomes" id="UP000316621">
    <property type="component" value="Chromosome 1"/>
</dbReference>
<keyword evidence="3" id="KW-1185">Reference proteome</keyword>